<dbReference type="InterPro" id="IPR025375">
    <property type="entry name" value="DUF4365"/>
</dbReference>
<dbReference type="RefSeq" id="WP_129131516.1">
    <property type="nucleotide sequence ID" value="NZ_SDHW01000004.1"/>
</dbReference>
<sequence length="381" mass="44813">MRKLKNITFAKSTVRHIIKNNNKEIMDFPKRIKQHKSQSDSFSILLYKLKDLGIFRSATENDYGIDFEIEMVIKERVIGKYLKAQVKSAEDLYIRADGIPTVSGIKQTTLAYWTELSYRSHVIAFAVDLYTEKIYFTKSIFWQATALIDGSEKSKTIEFLPTIDLSKIADDITKKDSKTIEKTENYVSTILIQQTAFQSSIVDIIYAHKTILRNIHSVFELYTDTWHYDPWTEVQSLDVFKTLLECSKILINNLSDTNLTEEERNNIFEFDYWARITAWSGDDISNEVAKKPLQILFPLLLDKIQHYSMLVIKGAYYWIYKDMPYLKLVFKTKIPVERTHKKMIHVNYEQTEFENKEHFNDFVHDIIDKNKKLKEAKKSNM</sequence>
<dbReference type="Proteomes" id="UP000290204">
    <property type="component" value="Unassembled WGS sequence"/>
</dbReference>
<protein>
    <submittedName>
        <fullName evidence="2">DUF4365 domain-containing protein</fullName>
    </submittedName>
</protein>
<dbReference type="Pfam" id="PF14280">
    <property type="entry name" value="DUF4365"/>
    <property type="match status" value="1"/>
</dbReference>
<feature type="domain" description="DUF4365" evidence="1">
    <location>
        <begin position="43"/>
        <end position="167"/>
    </location>
</feature>
<organism evidence="2 3">
    <name type="scientific">Lacibacter luteus</name>
    <dbReference type="NCBI Taxonomy" id="2508719"/>
    <lineage>
        <taxon>Bacteria</taxon>
        <taxon>Pseudomonadati</taxon>
        <taxon>Bacteroidota</taxon>
        <taxon>Chitinophagia</taxon>
        <taxon>Chitinophagales</taxon>
        <taxon>Chitinophagaceae</taxon>
        <taxon>Lacibacter</taxon>
    </lineage>
</organism>
<proteinExistence type="predicted"/>
<evidence type="ECO:0000313" key="2">
    <source>
        <dbReference type="EMBL" id="RXK59212.1"/>
    </source>
</evidence>
<name>A0A4Q1CGH1_9BACT</name>
<gene>
    <name evidence="2" type="ORF">ESA94_13810</name>
</gene>
<dbReference type="AlphaFoldDB" id="A0A4Q1CGH1"/>
<dbReference type="EMBL" id="SDHW01000004">
    <property type="protein sequence ID" value="RXK59212.1"/>
    <property type="molecule type" value="Genomic_DNA"/>
</dbReference>
<evidence type="ECO:0000313" key="3">
    <source>
        <dbReference type="Proteomes" id="UP000290204"/>
    </source>
</evidence>
<comment type="caution">
    <text evidence="2">The sequence shown here is derived from an EMBL/GenBank/DDBJ whole genome shotgun (WGS) entry which is preliminary data.</text>
</comment>
<reference evidence="2 3" key="1">
    <citation type="submission" date="2019-01" db="EMBL/GenBank/DDBJ databases">
        <title>Lacibacter sp. strain TTM-7.</title>
        <authorList>
            <person name="Chen W.-M."/>
        </authorList>
    </citation>
    <scope>NUCLEOTIDE SEQUENCE [LARGE SCALE GENOMIC DNA]</scope>
    <source>
        <strain evidence="2 3">TTM-7</strain>
    </source>
</reference>
<evidence type="ECO:0000259" key="1">
    <source>
        <dbReference type="Pfam" id="PF14280"/>
    </source>
</evidence>
<keyword evidence="3" id="KW-1185">Reference proteome</keyword>
<accession>A0A4Q1CGH1</accession>
<dbReference type="OrthoDB" id="779764at2"/>